<evidence type="ECO:0000256" key="15">
    <source>
        <dbReference type="ARBA" id="ARBA00022777"/>
    </source>
</evidence>
<comment type="subunit">
    <text evidence="9">Homotetramer.</text>
</comment>
<dbReference type="GO" id="GO:0009090">
    <property type="term" value="P:homoserine biosynthetic process"/>
    <property type="evidence" value="ECO:0007669"/>
    <property type="project" value="UniProtKB-ARBA"/>
</dbReference>
<evidence type="ECO:0000256" key="21">
    <source>
        <dbReference type="ARBA" id="ARBA00023154"/>
    </source>
</evidence>
<dbReference type="Gene3D" id="1.20.120.1320">
    <property type="entry name" value="Aspartokinase, catalytic domain"/>
    <property type="match status" value="1"/>
</dbReference>
<dbReference type="GO" id="GO:0009088">
    <property type="term" value="P:threonine biosynthetic process"/>
    <property type="evidence" value="ECO:0007669"/>
    <property type="project" value="UniProtKB-UniPathway"/>
</dbReference>
<keyword evidence="11" id="KW-0808">Transferase</keyword>
<dbReference type="FunFam" id="3.40.50.720:FF:000083">
    <property type="entry name" value="Bifunctional aspartokinase/homoserine dehydrogenase"/>
    <property type="match status" value="1"/>
</dbReference>
<dbReference type="Pfam" id="PF03447">
    <property type="entry name" value="NAD_binding_3"/>
    <property type="match status" value="1"/>
</dbReference>
<dbReference type="GO" id="GO:0009089">
    <property type="term" value="P:lysine biosynthetic process via diaminopimelate"/>
    <property type="evidence" value="ECO:0007669"/>
    <property type="project" value="UniProtKB-UniPathway"/>
</dbReference>
<dbReference type="PROSITE" id="PS51671">
    <property type="entry name" value="ACT"/>
    <property type="match status" value="1"/>
</dbReference>
<keyword evidence="20" id="KW-0915">Sodium</keyword>
<organism evidence="29 30">
    <name type="scientific">Wenyingzhuangia fucanilytica</name>
    <dbReference type="NCBI Taxonomy" id="1790137"/>
    <lineage>
        <taxon>Bacteria</taxon>
        <taxon>Pseudomonadati</taxon>
        <taxon>Bacteroidota</taxon>
        <taxon>Flavobacteriia</taxon>
        <taxon>Flavobacteriales</taxon>
        <taxon>Flavobacteriaceae</taxon>
        <taxon>Wenyingzhuangia</taxon>
    </lineage>
</organism>
<dbReference type="RefSeq" id="WP_068824993.1">
    <property type="nucleotide sequence ID" value="NZ_CP014224.1"/>
</dbReference>
<evidence type="ECO:0000256" key="11">
    <source>
        <dbReference type="ARBA" id="ARBA00022679"/>
    </source>
</evidence>
<dbReference type="InterPro" id="IPR018042">
    <property type="entry name" value="Aspartate_kinase_CS"/>
</dbReference>
<dbReference type="InterPro" id="IPR001342">
    <property type="entry name" value="HDH_cat"/>
</dbReference>
<evidence type="ECO:0000256" key="24">
    <source>
        <dbReference type="ARBA" id="ARBA00044938"/>
    </source>
</evidence>
<evidence type="ECO:0000256" key="1">
    <source>
        <dbReference type="ARBA" id="ARBA00001920"/>
    </source>
</evidence>
<dbReference type="CDD" id="cd04921">
    <property type="entry name" value="ACT_AKi-HSDH-ThrA-like_1"/>
    <property type="match status" value="1"/>
</dbReference>
<evidence type="ECO:0000256" key="4">
    <source>
        <dbReference type="ARBA" id="ARBA00005056"/>
    </source>
</evidence>
<protein>
    <submittedName>
        <fullName evidence="29">Bifunctional aspartokinase I/homoserine dehydrogenase I</fullName>
    </submittedName>
</protein>
<dbReference type="SUPFAM" id="SSF53633">
    <property type="entry name" value="Carbamate kinase-like"/>
    <property type="match status" value="1"/>
</dbReference>
<dbReference type="InterPro" id="IPR001048">
    <property type="entry name" value="Asp/Glu/Uridylate_kinase"/>
</dbReference>
<evidence type="ECO:0000256" key="18">
    <source>
        <dbReference type="ARBA" id="ARBA00023002"/>
    </source>
</evidence>
<dbReference type="InterPro" id="IPR002912">
    <property type="entry name" value="ACT_dom"/>
</dbReference>
<dbReference type="PANTHER" id="PTHR43070">
    <property type="match status" value="1"/>
</dbReference>
<dbReference type="PIRSF" id="PIRSF000727">
    <property type="entry name" value="ThrA"/>
    <property type="match status" value="1"/>
</dbReference>
<dbReference type="GO" id="GO:0004072">
    <property type="term" value="F:aspartate kinase activity"/>
    <property type="evidence" value="ECO:0007669"/>
    <property type="project" value="UniProtKB-EC"/>
</dbReference>
<dbReference type="GO" id="GO:0009086">
    <property type="term" value="P:methionine biosynthetic process"/>
    <property type="evidence" value="ECO:0007669"/>
    <property type="project" value="UniProtKB-KW"/>
</dbReference>
<dbReference type="UniPathway" id="UPA00051">
    <property type="reaction ID" value="UER00462"/>
</dbReference>
<dbReference type="InterPro" id="IPR054352">
    <property type="entry name" value="ACT_Aspartokinase"/>
</dbReference>
<evidence type="ECO:0000256" key="22">
    <source>
        <dbReference type="ARBA" id="ARBA00023167"/>
    </source>
</evidence>
<evidence type="ECO:0000313" key="30">
    <source>
        <dbReference type="Proteomes" id="UP000092967"/>
    </source>
</evidence>
<dbReference type="InterPro" id="IPR011147">
    <property type="entry name" value="Bifunc_Aspkin/hSer_DH"/>
</dbReference>
<keyword evidence="17" id="KW-0521">NADP</keyword>
<evidence type="ECO:0000256" key="27">
    <source>
        <dbReference type="ARBA" id="ARBA00049031"/>
    </source>
</evidence>
<dbReference type="NCBIfam" id="NF006959">
    <property type="entry name" value="PRK09436.1"/>
    <property type="match status" value="1"/>
</dbReference>
<feature type="domain" description="ACT" evidence="28">
    <location>
        <begin position="400"/>
        <end position="473"/>
    </location>
</feature>
<dbReference type="InterPro" id="IPR019811">
    <property type="entry name" value="HDH_CS"/>
</dbReference>
<proteinExistence type="inferred from homology"/>
<evidence type="ECO:0000256" key="3">
    <source>
        <dbReference type="ARBA" id="ARBA00004986"/>
    </source>
</evidence>
<dbReference type="InterPro" id="IPR041743">
    <property type="entry name" value="AK-HSDH_N"/>
</dbReference>
<dbReference type="InterPro" id="IPR036393">
    <property type="entry name" value="AceGlu_kinase-like_sf"/>
</dbReference>
<dbReference type="InterPro" id="IPR042199">
    <property type="entry name" value="AsparK_Bifunc_asparK/hSer_DH"/>
</dbReference>
<evidence type="ECO:0000256" key="6">
    <source>
        <dbReference type="ARBA" id="ARBA00005139"/>
    </source>
</evidence>
<dbReference type="GO" id="GO:0005524">
    <property type="term" value="F:ATP binding"/>
    <property type="evidence" value="ECO:0007669"/>
    <property type="project" value="UniProtKB-KW"/>
</dbReference>
<dbReference type="Gene3D" id="3.30.2130.10">
    <property type="entry name" value="VC0802-like"/>
    <property type="match status" value="1"/>
</dbReference>
<keyword evidence="19" id="KW-0520">NAD</keyword>
<gene>
    <name evidence="29" type="ORF">AXE80_04890</name>
</gene>
<dbReference type="PANTHER" id="PTHR43070:SF5">
    <property type="entry name" value="HOMOSERINE DEHYDROGENASE"/>
    <property type="match status" value="1"/>
</dbReference>
<evidence type="ECO:0000256" key="12">
    <source>
        <dbReference type="ARBA" id="ARBA00022697"/>
    </source>
</evidence>
<dbReference type="Gene3D" id="3.40.50.720">
    <property type="entry name" value="NAD(P)-binding Rossmann-like Domain"/>
    <property type="match status" value="1"/>
</dbReference>
<dbReference type="STRING" id="1790137.AXE80_04890"/>
<comment type="pathway">
    <text evidence="6">Amino-acid biosynthesis; L-threonine biosynthesis; L-threonine from L-aspartate: step 1/5.</text>
</comment>
<evidence type="ECO:0000256" key="25">
    <source>
        <dbReference type="ARBA" id="ARBA00048561"/>
    </source>
</evidence>
<evidence type="ECO:0000256" key="5">
    <source>
        <dbReference type="ARBA" id="ARBA00005062"/>
    </source>
</evidence>
<dbReference type="Proteomes" id="UP000092967">
    <property type="component" value="Chromosome"/>
</dbReference>
<comment type="catalytic activity">
    <reaction evidence="25">
        <text>L-aspartate + ATP = 4-phospho-L-aspartate + ADP</text>
        <dbReference type="Rhea" id="RHEA:23776"/>
        <dbReference type="ChEBI" id="CHEBI:29991"/>
        <dbReference type="ChEBI" id="CHEBI:30616"/>
        <dbReference type="ChEBI" id="CHEBI:57535"/>
        <dbReference type="ChEBI" id="CHEBI:456216"/>
        <dbReference type="EC" id="2.7.2.4"/>
    </reaction>
    <physiologicalReaction direction="left-to-right" evidence="25">
        <dbReference type="Rhea" id="RHEA:23777"/>
    </physiologicalReaction>
</comment>
<keyword evidence="23" id="KW-0511">Multifunctional enzyme</keyword>
<keyword evidence="14" id="KW-0547">Nucleotide-binding</keyword>
<evidence type="ECO:0000256" key="26">
    <source>
        <dbReference type="ARBA" id="ARBA00048841"/>
    </source>
</evidence>
<accession>A0A1B1Y4F1</accession>
<comment type="similarity">
    <text evidence="7">In the C-terminal section; belongs to the homoserine dehydrogenase family.</text>
</comment>
<evidence type="ECO:0000256" key="23">
    <source>
        <dbReference type="ARBA" id="ARBA00023268"/>
    </source>
</evidence>
<dbReference type="FunFam" id="3.30.2130.10:FF:000001">
    <property type="entry name" value="Bifunctional aspartokinase/homoserine dehydrogenase"/>
    <property type="match status" value="1"/>
</dbReference>
<dbReference type="PROSITE" id="PS00324">
    <property type="entry name" value="ASPARTOKINASE"/>
    <property type="match status" value="1"/>
</dbReference>
<evidence type="ECO:0000256" key="19">
    <source>
        <dbReference type="ARBA" id="ARBA00023027"/>
    </source>
</evidence>
<keyword evidence="15 29" id="KW-0418">Kinase</keyword>
<dbReference type="SUPFAM" id="SSF55347">
    <property type="entry name" value="Glyceraldehyde-3-phosphate dehydrogenase-like, C-terminal domain"/>
    <property type="match status" value="1"/>
</dbReference>
<comment type="pathway">
    <text evidence="3">Amino-acid biosynthesis; L-methionine biosynthesis via de novo pathway; L-homoserine from L-aspartate: step 1/3.</text>
</comment>
<dbReference type="SUPFAM" id="SSF51735">
    <property type="entry name" value="NAD(P)-binding Rossmann-fold domains"/>
    <property type="match status" value="1"/>
</dbReference>
<comment type="catalytic activity">
    <reaction evidence="26">
        <text>L-homoserine + NADP(+) = L-aspartate 4-semialdehyde + NADPH + H(+)</text>
        <dbReference type="Rhea" id="RHEA:15761"/>
        <dbReference type="ChEBI" id="CHEBI:15378"/>
        <dbReference type="ChEBI" id="CHEBI:57476"/>
        <dbReference type="ChEBI" id="CHEBI:57783"/>
        <dbReference type="ChEBI" id="CHEBI:58349"/>
        <dbReference type="ChEBI" id="CHEBI:537519"/>
        <dbReference type="EC" id="1.1.1.3"/>
    </reaction>
    <physiologicalReaction direction="right-to-left" evidence="26">
        <dbReference type="Rhea" id="RHEA:15763"/>
    </physiologicalReaction>
</comment>
<keyword evidence="13" id="KW-0479">Metal-binding</keyword>
<dbReference type="OrthoDB" id="9799110at2"/>
<dbReference type="Pfam" id="PF00742">
    <property type="entry name" value="Homoserine_dh"/>
    <property type="match status" value="1"/>
</dbReference>
<keyword evidence="22" id="KW-0486">Methionine biosynthesis</keyword>
<evidence type="ECO:0000256" key="9">
    <source>
        <dbReference type="ARBA" id="ARBA00011881"/>
    </source>
</evidence>
<evidence type="ECO:0000256" key="14">
    <source>
        <dbReference type="ARBA" id="ARBA00022741"/>
    </source>
</evidence>
<dbReference type="Pfam" id="PF00696">
    <property type="entry name" value="AA_kinase"/>
    <property type="match status" value="1"/>
</dbReference>
<evidence type="ECO:0000256" key="2">
    <source>
        <dbReference type="ARBA" id="ARBA00004766"/>
    </source>
</evidence>
<comment type="pathway">
    <text evidence="2">Amino-acid biosynthesis; L-lysine biosynthesis via DAP pathway; (S)-tetrahydrodipicolinate from L-aspartate: step 1/4.</text>
</comment>
<dbReference type="SUPFAM" id="SSF55021">
    <property type="entry name" value="ACT-like"/>
    <property type="match status" value="2"/>
</dbReference>
<evidence type="ECO:0000259" key="28">
    <source>
        <dbReference type="PROSITE" id="PS51671"/>
    </source>
</evidence>
<dbReference type="PROSITE" id="PS01042">
    <property type="entry name" value="HOMOSER_DHGENASE"/>
    <property type="match status" value="1"/>
</dbReference>
<dbReference type="AlphaFoldDB" id="A0A1B1Y4F1"/>
<dbReference type="GO" id="GO:0046872">
    <property type="term" value="F:metal ion binding"/>
    <property type="evidence" value="ECO:0007669"/>
    <property type="project" value="UniProtKB-KW"/>
</dbReference>
<keyword evidence="30" id="KW-1185">Reference proteome</keyword>
<keyword evidence="16" id="KW-0067">ATP-binding</keyword>
<dbReference type="NCBIfam" id="TIGR00657">
    <property type="entry name" value="asp_kinases"/>
    <property type="match status" value="1"/>
</dbReference>
<evidence type="ECO:0000256" key="20">
    <source>
        <dbReference type="ARBA" id="ARBA00023053"/>
    </source>
</evidence>
<reference evidence="29 30" key="1">
    <citation type="submission" date="2016-02" db="EMBL/GenBank/DDBJ databases">
        <authorList>
            <person name="Wen L."/>
            <person name="He K."/>
            <person name="Yang H."/>
        </authorList>
    </citation>
    <scope>NUCLEOTIDE SEQUENCE [LARGE SCALE GENOMIC DNA]</scope>
    <source>
        <strain evidence="29 30">CZ1127</strain>
    </source>
</reference>
<keyword evidence="18" id="KW-0560">Oxidoreductase</keyword>
<comment type="similarity">
    <text evidence="8">In the N-terminal section; belongs to the aspartokinase family.</text>
</comment>
<dbReference type="EMBL" id="CP014224">
    <property type="protein sequence ID" value="ANW95654.1"/>
    <property type="molecule type" value="Genomic_DNA"/>
</dbReference>
<dbReference type="Gene3D" id="3.40.1160.10">
    <property type="entry name" value="Acetylglutamate kinase-like"/>
    <property type="match status" value="1"/>
</dbReference>
<evidence type="ECO:0000256" key="17">
    <source>
        <dbReference type="ARBA" id="ARBA00022857"/>
    </source>
</evidence>
<comment type="function">
    <text evidence="24">Bifunctional aspartate kinase and homoserine dehydrogenase that catalyzes the first and the third steps toward the synthesis of lysine, methionine and threonine from aspartate.</text>
</comment>
<keyword evidence="10" id="KW-0028">Amino-acid biosynthesis</keyword>
<keyword evidence="12" id="KW-0791">Threonine biosynthesis</keyword>
<dbReference type="GO" id="GO:0004412">
    <property type="term" value="F:homoserine dehydrogenase activity"/>
    <property type="evidence" value="ECO:0007669"/>
    <property type="project" value="UniProtKB-EC"/>
</dbReference>
<dbReference type="Gene3D" id="3.30.360.10">
    <property type="entry name" value="Dihydrodipicolinate Reductase, domain 2"/>
    <property type="match status" value="1"/>
</dbReference>
<keyword evidence="21" id="KW-0457">Lysine biosynthesis</keyword>
<dbReference type="Pfam" id="PF22468">
    <property type="entry name" value="ACT_9"/>
    <property type="match status" value="2"/>
</dbReference>
<name>A0A1B1Y4F1_9FLAO</name>
<comment type="cofactor">
    <cofactor evidence="1">
        <name>a metal cation</name>
        <dbReference type="ChEBI" id="CHEBI:25213"/>
    </cofactor>
</comment>
<dbReference type="FunFam" id="3.30.360.10:FF:000006">
    <property type="entry name" value="Bifunctional aspartokinase/homoserine dehydrogenase"/>
    <property type="match status" value="1"/>
</dbReference>
<dbReference type="UniPathway" id="UPA00050">
    <property type="reaction ID" value="UER00063"/>
</dbReference>
<evidence type="ECO:0000313" key="29">
    <source>
        <dbReference type="EMBL" id="ANW95654.1"/>
    </source>
</evidence>
<comment type="catalytic activity">
    <reaction evidence="27">
        <text>L-homoserine + NAD(+) = L-aspartate 4-semialdehyde + NADH + H(+)</text>
        <dbReference type="Rhea" id="RHEA:15757"/>
        <dbReference type="ChEBI" id="CHEBI:15378"/>
        <dbReference type="ChEBI" id="CHEBI:57476"/>
        <dbReference type="ChEBI" id="CHEBI:57540"/>
        <dbReference type="ChEBI" id="CHEBI:57945"/>
        <dbReference type="ChEBI" id="CHEBI:537519"/>
        <dbReference type="EC" id="1.1.1.3"/>
    </reaction>
    <physiologicalReaction direction="right-to-left" evidence="27">
        <dbReference type="Rhea" id="RHEA:15759"/>
    </physiologicalReaction>
</comment>
<dbReference type="InterPro" id="IPR005106">
    <property type="entry name" value="Asp/hSer_DH_NAD-bd"/>
</dbReference>
<evidence type="ECO:0000256" key="13">
    <source>
        <dbReference type="ARBA" id="ARBA00022723"/>
    </source>
</evidence>
<dbReference type="KEGG" id="wfu:AXE80_04890"/>
<dbReference type="InterPro" id="IPR049638">
    <property type="entry name" value="AK-HD"/>
</dbReference>
<evidence type="ECO:0000256" key="10">
    <source>
        <dbReference type="ARBA" id="ARBA00022605"/>
    </source>
</evidence>
<dbReference type="CDD" id="cd04257">
    <property type="entry name" value="AAK_AK-HSDH"/>
    <property type="match status" value="1"/>
</dbReference>
<sequence>MKILKFGGSSIASAANINRVIDILKSTSENTQIAVVFSAINKTTDALINTASKAQKQDDTYNVDLSELENNHFDIVRELIPVNNQSGVLSGVKKIFNQLESILEGVYLLQELSAKTNDTIVSYGEFLSTFIITKALQCQEIDAAYKNSGELIITNSNYGNATPIVDITNKNIKDYFNSSNHNITVLPGFIACSEQGEKTTLGRGGSDYTAAILAAALEVEQLEIWTDVSGMYTANPKLVKQARPITTLSYSEAMELSHFGASVLYPPTVQPVMDKNIPLYIKNTFQPEDSGSFITNENVKGGGVVKGISHIDNIALATVEGNGLIGIPGVSKRLFSALSEKKVNVILITQASSEHSICIAIDGGDVEKAELAIQDEFAYELSLGKIDPLHTQTKMAIVAIVGEEMKSHQGISGRMFSALGKDNVNIHAIAQGASERNISTVIDAKNVKKALNGLHAEFFEGHITKLNLFVVGVGNVGGKLLEQIEKQKAYLLDKLQLSIEVVGMANSKKMIFNEEGIDISADWKQNLIDNGEELNLDLFHEYVKEMNLSNSVFVDNTANATIAGLYASYLKESIGVVTCNKIAASSDYEVYAELKRLSQEYNAPYLFETNVGAGLPIINTLNNLVQSGDQIVKIQAVASGSLNFIFNSFVGDANFAKIVDEAGELGFTEPDPRIDLSGVDVARKILILARESGAKMNLEDIENKTFLPKASLEADSIADFKKTLIAEAAHFEAIKEKAAANNAELKYVAEFVNGKANVSLQEVDSKHPFSNLQGSDNIVLFFTERYPEFPLIVKGAGAGADVTASGIFADIIRIGKG</sequence>
<dbReference type="InterPro" id="IPR001341">
    <property type="entry name" value="Asp_kinase"/>
</dbReference>
<comment type="pathway">
    <text evidence="5">Amino-acid biosynthesis; L-methionine biosynthesis via de novo pathway; L-homoserine from L-aspartate: step 3/3.</text>
</comment>
<dbReference type="GO" id="GO:0050661">
    <property type="term" value="F:NADP binding"/>
    <property type="evidence" value="ECO:0007669"/>
    <property type="project" value="InterPro"/>
</dbReference>
<evidence type="ECO:0000256" key="8">
    <source>
        <dbReference type="ARBA" id="ARBA00010046"/>
    </source>
</evidence>
<evidence type="ECO:0000256" key="16">
    <source>
        <dbReference type="ARBA" id="ARBA00022840"/>
    </source>
</evidence>
<evidence type="ECO:0000256" key="7">
    <source>
        <dbReference type="ARBA" id="ARBA00007952"/>
    </source>
</evidence>
<dbReference type="UniPathway" id="UPA00034">
    <property type="reaction ID" value="UER00015"/>
</dbReference>
<dbReference type="InterPro" id="IPR045865">
    <property type="entry name" value="ACT-like_dom_sf"/>
</dbReference>
<comment type="pathway">
    <text evidence="4">Amino-acid biosynthesis; L-threonine biosynthesis; L-threonine from L-aspartate: step 3/5.</text>
</comment>
<dbReference type="InterPro" id="IPR036291">
    <property type="entry name" value="NAD(P)-bd_dom_sf"/>
</dbReference>